<dbReference type="EMBL" id="JAOYFB010000036">
    <property type="protein sequence ID" value="KAK4019823.1"/>
    <property type="molecule type" value="Genomic_DNA"/>
</dbReference>
<organism evidence="1 2">
    <name type="scientific">Daphnia magna</name>
    <dbReference type="NCBI Taxonomy" id="35525"/>
    <lineage>
        <taxon>Eukaryota</taxon>
        <taxon>Metazoa</taxon>
        <taxon>Ecdysozoa</taxon>
        <taxon>Arthropoda</taxon>
        <taxon>Crustacea</taxon>
        <taxon>Branchiopoda</taxon>
        <taxon>Diplostraca</taxon>
        <taxon>Cladocera</taxon>
        <taxon>Anomopoda</taxon>
        <taxon>Daphniidae</taxon>
        <taxon>Daphnia</taxon>
    </lineage>
</organism>
<name>A0ABR0A4C2_9CRUS</name>
<protein>
    <submittedName>
        <fullName evidence="1">Uncharacterized protein</fullName>
    </submittedName>
</protein>
<sequence>MCDHQPFFLKSDYICRCWVSFPIPKDSEKAGGTMTRSIPVFNSVSEFRGYTDGPRRCWTYYHQMLGQTTRQMRHVEFTQRF</sequence>
<evidence type="ECO:0000313" key="2">
    <source>
        <dbReference type="Proteomes" id="UP001234178"/>
    </source>
</evidence>
<gene>
    <name evidence="1" type="ORF">OUZ56_001830</name>
</gene>
<proteinExistence type="predicted"/>
<accession>A0ABR0A4C2</accession>
<evidence type="ECO:0000313" key="1">
    <source>
        <dbReference type="EMBL" id="KAK4019823.1"/>
    </source>
</evidence>
<dbReference type="Proteomes" id="UP001234178">
    <property type="component" value="Unassembled WGS sequence"/>
</dbReference>
<reference evidence="1 2" key="1">
    <citation type="journal article" date="2023" name="Nucleic Acids Res.">
        <title>The hologenome of Daphnia magna reveals possible DNA methylation and microbiome-mediated evolution of the host genome.</title>
        <authorList>
            <person name="Chaturvedi A."/>
            <person name="Li X."/>
            <person name="Dhandapani V."/>
            <person name="Marshall H."/>
            <person name="Kissane S."/>
            <person name="Cuenca-Cambronero M."/>
            <person name="Asole G."/>
            <person name="Calvet F."/>
            <person name="Ruiz-Romero M."/>
            <person name="Marangio P."/>
            <person name="Guigo R."/>
            <person name="Rago D."/>
            <person name="Mirbahai L."/>
            <person name="Eastwood N."/>
            <person name="Colbourne J.K."/>
            <person name="Zhou J."/>
            <person name="Mallon E."/>
            <person name="Orsini L."/>
        </authorList>
    </citation>
    <scope>NUCLEOTIDE SEQUENCE [LARGE SCALE GENOMIC DNA]</scope>
    <source>
        <strain evidence="1">LRV0_1</strain>
    </source>
</reference>
<keyword evidence="2" id="KW-1185">Reference proteome</keyword>
<comment type="caution">
    <text evidence="1">The sequence shown here is derived from an EMBL/GenBank/DDBJ whole genome shotgun (WGS) entry which is preliminary data.</text>
</comment>